<reference evidence="1 2" key="1">
    <citation type="submission" date="2013-02" db="EMBL/GenBank/DDBJ databases">
        <title>The Genome Annotation of Plasmodium falciparum FCH/4.</title>
        <authorList>
            <consortium name="The Broad Institute Genome Sequencing Platform"/>
            <consortium name="The Broad Institute Genome Sequencing Center for Infectious Disease"/>
            <person name="Neafsey D."/>
            <person name="Hoffman S."/>
            <person name="Volkman S."/>
            <person name="Rosenthal P."/>
            <person name="Walker B."/>
            <person name="Young S.K."/>
            <person name="Zeng Q."/>
            <person name="Gargeya S."/>
            <person name="Fitzgerald M."/>
            <person name="Haas B."/>
            <person name="Abouelleil A."/>
            <person name="Allen A.W."/>
            <person name="Alvarado L."/>
            <person name="Arachchi H.M."/>
            <person name="Berlin A.M."/>
            <person name="Chapman S.B."/>
            <person name="Gainer-Dewar J."/>
            <person name="Goldberg J."/>
            <person name="Griggs A."/>
            <person name="Gujja S."/>
            <person name="Hansen M."/>
            <person name="Howarth C."/>
            <person name="Imamovic A."/>
            <person name="Ireland A."/>
            <person name="Larimer J."/>
            <person name="McCowan C."/>
            <person name="Murphy C."/>
            <person name="Pearson M."/>
            <person name="Poon T.W."/>
            <person name="Priest M."/>
            <person name="Roberts A."/>
            <person name="Saif S."/>
            <person name="Shea T."/>
            <person name="Sisk P."/>
            <person name="Sykes S."/>
            <person name="Wortman J."/>
            <person name="Nusbaum C."/>
            <person name="Birren B."/>
        </authorList>
    </citation>
    <scope>NUCLEOTIDE SEQUENCE [LARGE SCALE GENOMIC DNA]</scope>
    <source>
        <strain evidence="1 2">FCH/4</strain>
    </source>
</reference>
<accession>A0A024VIY5</accession>
<sequence length="41" mass="5013">MKNIKSIYASYSYHFHRCWRCDKVKQTNVKVHWDTSEGYTT</sequence>
<evidence type="ECO:0000313" key="1">
    <source>
        <dbReference type="EMBL" id="ETW28684.1"/>
    </source>
</evidence>
<dbReference type="AlphaFoldDB" id="A0A024VIY5"/>
<gene>
    <name evidence="1" type="ORF">PFFCH_03813</name>
</gene>
<proteinExistence type="predicted"/>
<evidence type="ECO:0000313" key="2">
    <source>
        <dbReference type="Proteomes" id="UP000030656"/>
    </source>
</evidence>
<name>A0A024VIY5_PLAFA</name>
<organism evidence="1 2">
    <name type="scientific">Plasmodium falciparum FCH/4</name>
    <dbReference type="NCBI Taxonomy" id="1036724"/>
    <lineage>
        <taxon>Eukaryota</taxon>
        <taxon>Sar</taxon>
        <taxon>Alveolata</taxon>
        <taxon>Apicomplexa</taxon>
        <taxon>Aconoidasida</taxon>
        <taxon>Haemosporida</taxon>
        <taxon>Plasmodiidae</taxon>
        <taxon>Plasmodium</taxon>
        <taxon>Plasmodium (Laverania)</taxon>
    </lineage>
</organism>
<dbReference type="EMBL" id="KI928022">
    <property type="protein sequence ID" value="ETW28684.1"/>
    <property type="molecule type" value="Genomic_DNA"/>
</dbReference>
<protein>
    <submittedName>
        <fullName evidence="1">Uncharacterized protein</fullName>
    </submittedName>
</protein>
<dbReference type="Proteomes" id="UP000030656">
    <property type="component" value="Unassembled WGS sequence"/>
</dbReference>
<reference evidence="1 2" key="2">
    <citation type="submission" date="2013-02" db="EMBL/GenBank/DDBJ databases">
        <title>The Genome Sequence of Plasmodium falciparum FCH/4.</title>
        <authorList>
            <consortium name="The Broad Institute Genome Sequencing Platform"/>
            <consortium name="The Broad Institute Genome Sequencing Center for Infectious Disease"/>
            <person name="Neafsey D."/>
            <person name="Cheeseman I."/>
            <person name="Volkman S."/>
            <person name="Adams J."/>
            <person name="Walker B."/>
            <person name="Young S.K."/>
            <person name="Zeng Q."/>
            <person name="Gargeya S."/>
            <person name="Fitzgerald M."/>
            <person name="Haas B."/>
            <person name="Abouelleil A."/>
            <person name="Alvarado L."/>
            <person name="Arachchi H.M."/>
            <person name="Berlin A.M."/>
            <person name="Chapman S.B."/>
            <person name="Dewar J."/>
            <person name="Goldberg J."/>
            <person name="Griggs A."/>
            <person name="Gujja S."/>
            <person name="Hansen M."/>
            <person name="Howarth C."/>
            <person name="Imamovic A."/>
            <person name="Larimer J."/>
            <person name="McCowan C."/>
            <person name="Murphy C."/>
            <person name="Neiman D."/>
            <person name="Pearson M."/>
            <person name="Priest M."/>
            <person name="Roberts A."/>
            <person name="Saif S."/>
            <person name="Shea T."/>
            <person name="Sisk P."/>
            <person name="Sykes S."/>
            <person name="Wortman J."/>
            <person name="Nusbaum C."/>
            <person name="Birren B."/>
        </authorList>
    </citation>
    <scope>NUCLEOTIDE SEQUENCE [LARGE SCALE GENOMIC DNA]</scope>
    <source>
        <strain evidence="1 2">FCH/4</strain>
    </source>
</reference>